<reference evidence="3" key="1">
    <citation type="journal article" date="2019" name="Int. J. Syst. Evol. Microbiol.">
        <title>The Global Catalogue of Microorganisms (GCM) 10K type strain sequencing project: providing services to taxonomists for standard genome sequencing and annotation.</title>
        <authorList>
            <consortium name="The Broad Institute Genomics Platform"/>
            <consortium name="The Broad Institute Genome Sequencing Center for Infectious Disease"/>
            <person name="Wu L."/>
            <person name="Ma J."/>
        </authorList>
    </citation>
    <scope>NUCLEOTIDE SEQUENCE [LARGE SCALE GENOMIC DNA]</scope>
    <source>
        <strain evidence="3">JCM 17543</strain>
    </source>
</reference>
<dbReference type="Gene3D" id="3.40.50.720">
    <property type="entry name" value="NAD(P)-binding Rossmann-like Domain"/>
    <property type="match status" value="1"/>
</dbReference>
<dbReference type="SUPFAM" id="SSF51735">
    <property type="entry name" value="NAD(P)-binding Rossmann-fold domains"/>
    <property type="match status" value="1"/>
</dbReference>
<dbReference type="InterPro" id="IPR051207">
    <property type="entry name" value="ComplexI_NDUFA9_subunit"/>
</dbReference>
<protein>
    <submittedName>
        <fullName evidence="2">Complex I NDUFA9 subunit family protein</fullName>
    </submittedName>
</protein>
<evidence type="ECO:0000313" key="2">
    <source>
        <dbReference type="EMBL" id="GAA3897355.1"/>
    </source>
</evidence>
<dbReference type="CDD" id="cd05271">
    <property type="entry name" value="NDUFA9_like_SDR_a"/>
    <property type="match status" value="1"/>
</dbReference>
<dbReference type="PANTHER" id="PTHR12126:SF11">
    <property type="entry name" value="NADH DEHYDROGENASE [UBIQUINONE] 1 ALPHA SUBCOMPLEX SUBUNIT 9, MITOCHONDRIAL"/>
    <property type="match status" value="1"/>
</dbReference>
<dbReference type="RefSeq" id="WP_344699102.1">
    <property type="nucleotide sequence ID" value="NZ_BAABBM010000001.1"/>
</dbReference>
<dbReference type="InterPro" id="IPR001509">
    <property type="entry name" value="Epimerase_deHydtase"/>
</dbReference>
<keyword evidence="3" id="KW-1185">Reference proteome</keyword>
<organism evidence="2 3">
    <name type="scientific">Sphingomonas limnosediminicola</name>
    <dbReference type="NCBI Taxonomy" id="940133"/>
    <lineage>
        <taxon>Bacteria</taxon>
        <taxon>Pseudomonadati</taxon>
        <taxon>Pseudomonadota</taxon>
        <taxon>Alphaproteobacteria</taxon>
        <taxon>Sphingomonadales</taxon>
        <taxon>Sphingomonadaceae</taxon>
        <taxon>Sphingomonas</taxon>
    </lineage>
</organism>
<dbReference type="PANTHER" id="PTHR12126">
    <property type="entry name" value="NADH-UBIQUINONE OXIDOREDUCTASE 39 KDA SUBUNIT-RELATED"/>
    <property type="match status" value="1"/>
</dbReference>
<comment type="caution">
    <text evidence="2">The sequence shown here is derived from an EMBL/GenBank/DDBJ whole genome shotgun (WGS) entry which is preliminary data.</text>
</comment>
<name>A0ABP7LBB1_9SPHN</name>
<proteinExistence type="predicted"/>
<dbReference type="InterPro" id="IPR036291">
    <property type="entry name" value="NAD(P)-bd_dom_sf"/>
</dbReference>
<accession>A0ABP7LBB1</accession>
<gene>
    <name evidence="2" type="ORF">GCM10022276_15450</name>
</gene>
<dbReference type="EMBL" id="BAABBM010000001">
    <property type="protein sequence ID" value="GAA3897355.1"/>
    <property type="molecule type" value="Genomic_DNA"/>
</dbReference>
<dbReference type="Pfam" id="PF01370">
    <property type="entry name" value="Epimerase"/>
    <property type="match status" value="1"/>
</dbReference>
<dbReference type="Proteomes" id="UP001500827">
    <property type="component" value="Unassembled WGS sequence"/>
</dbReference>
<evidence type="ECO:0000313" key="3">
    <source>
        <dbReference type="Proteomes" id="UP001500827"/>
    </source>
</evidence>
<feature type="domain" description="NAD-dependent epimerase/dehydratase" evidence="1">
    <location>
        <begin position="9"/>
        <end position="213"/>
    </location>
</feature>
<evidence type="ECO:0000259" key="1">
    <source>
        <dbReference type="Pfam" id="PF01370"/>
    </source>
</evidence>
<sequence>MIERADELVTVFGGGGFIGRYVCEALMKSRVRVRVAQRNPRQAYSIQPLSQVGQLGFVRADITDSESVRHAVRGASTVINLCGVFGRQMRAVHIDGARNVAEEARDAGAEALVQISAIGADVHSPSLYGESKGEGELEARKAFPNATIIRPSLVFGPEDNLTNRFAGMASLPFLPVIAGNRKFQPVFVRDLGKAIALAAIQPQKFGGKTYEIGGPQIMSMVELHEAILDLTGQRPDIVPLPDLFGRLLSSFGWLPGAPLTRDQWLMLQRDNVASGELPGLEAFGIDATPLAAVGYEWLGRFHKGGKFAGRRIHLTATN</sequence>